<evidence type="ECO:0000313" key="2">
    <source>
        <dbReference type="Proteomes" id="UP001259832"/>
    </source>
</evidence>
<evidence type="ECO:0000313" key="1">
    <source>
        <dbReference type="EMBL" id="KAK1943856.1"/>
    </source>
</evidence>
<reference evidence="1" key="1">
    <citation type="submission" date="2023-08" db="EMBL/GenBank/DDBJ databases">
        <title>Reference Genome Resource for the Citrus Pathogen Phytophthora citrophthora.</title>
        <authorList>
            <person name="Moller H."/>
            <person name="Coetzee B."/>
            <person name="Rose L.J."/>
            <person name="Van Niekerk J.M."/>
        </authorList>
    </citation>
    <scope>NUCLEOTIDE SEQUENCE</scope>
    <source>
        <strain evidence="1">STE-U-9442</strain>
    </source>
</reference>
<comment type="caution">
    <text evidence="1">The sequence shown here is derived from an EMBL/GenBank/DDBJ whole genome shotgun (WGS) entry which is preliminary data.</text>
</comment>
<name>A0AAD9GSV6_9STRA</name>
<dbReference type="EMBL" id="JASMQC010000007">
    <property type="protein sequence ID" value="KAK1943856.1"/>
    <property type="molecule type" value="Genomic_DNA"/>
</dbReference>
<proteinExistence type="predicted"/>
<keyword evidence="2" id="KW-1185">Reference proteome</keyword>
<gene>
    <name evidence="1" type="ORF">P3T76_005252</name>
</gene>
<sequence length="71" mass="8387">MMDTQKKPDVDVLERLLHDLETKPTLCRVVHYPGVELDELNHHVKKIYPFKNPAFGEQPAFFIDQDNYTPY</sequence>
<protein>
    <submittedName>
        <fullName evidence="1">Uncharacterized protein</fullName>
    </submittedName>
</protein>
<accession>A0AAD9GSV6</accession>
<organism evidence="1 2">
    <name type="scientific">Phytophthora citrophthora</name>
    <dbReference type="NCBI Taxonomy" id="4793"/>
    <lineage>
        <taxon>Eukaryota</taxon>
        <taxon>Sar</taxon>
        <taxon>Stramenopiles</taxon>
        <taxon>Oomycota</taxon>
        <taxon>Peronosporomycetes</taxon>
        <taxon>Peronosporales</taxon>
        <taxon>Peronosporaceae</taxon>
        <taxon>Phytophthora</taxon>
    </lineage>
</organism>
<dbReference type="Proteomes" id="UP001259832">
    <property type="component" value="Unassembled WGS sequence"/>
</dbReference>
<dbReference type="AlphaFoldDB" id="A0AAD9GSV6"/>